<reference evidence="2" key="1">
    <citation type="journal article" date="2014" name="Front. Microbiol.">
        <title>High frequency of phylogenetically diverse reductive dehalogenase-homologous genes in deep subseafloor sedimentary metagenomes.</title>
        <authorList>
            <person name="Kawai M."/>
            <person name="Futagami T."/>
            <person name="Toyoda A."/>
            <person name="Takaki Y."/>
            <person name="Nishi S."/>
            <person name="Hori S."/>
            <person name="Arai W."/>
            <person name="Tsubouchi T."/>
            <person name="Morono Y."/>
            <person name="Uchiyama I."/>
            <person name="Ito T."/>
            <person name="Fujiyama A."/>
            <person name="Inagaki F."/>
            <person name="Takami H."/>
        </authorList>
    </citation>
    <scope>NUCLEOTIDE SEQUENCE</scope>
    <source>
        <strain evidence="2">Expedition CK06-06</strain>
    </source>
</reference>
<accession>X1C4V7</accession>
<gene>
    <name evidence="2" type="ORF">S01H4_28794</name>
</gene>
<organism evidence="2">
    <name type="scientific">marine sediment metagenome</name>
    <dbReference type="NCBI Taxonomy" id="412755"/>
    <lineage>
        <taxon>unclassified sequences</taxon>
        <taxon>metagenomes</taxon>
        <taxon>ecological metagenomes</taxon>
    </lineage>
</organism>
<protein>
    <recommendedName>
        <fullName evidence="1">DUF7718 domain-containing protein</fullName>
    </recommendedName>
</protein>
<dbReference type="AlphaFoldDB" id="X1C4V7"/>
<evidence type="ECO:0000259" key="1">
    <source>
        <dbReference type="Pfam" id="PF24839"/>
    </source>
</evidence>
<dbReference type="EMBL" id="BART01014426">
    <property type="protein sequence ID" value="GAG88382.1"/>
    <property type="molecule type" value="Genomic_DNA"/>
</dbReference>
<evidence type="ECO:0000313" key="2">
    <source>
        <dbReference type="EMBL" id="GAG88382.1"/>
    </source>
</evidence>
<sequence length="103" mass="12230">MQEKEYLILLDIDARKRHYHGTEAGKIIKFVVQLEVKSGGVWKEAIRYDCAHDYAHKDCYNVKGQCRKINLYLDYEDALTLADDDINENWEIYRERFLRGGFP</sequence>
<dbReference type="InterPro" id="IPR056135">
    <property type="entry name" value="DUF7718"/>
</dbReference>
<proteinExistence type="predicted"/>
<name>X1C4V7_9ZZZZ</name>
<dbReference type="Pfam" id="PF24839">
    <property type="entry name" value="DUF7718"/>
    <property type="match status" value="1"/>
</dbReference>
<comment type="caution">
    <text evidence="2">The sequence shown here is derived from an EMBL/GenBank/DDBJ whole genome shotgun (WGS) entry which is preliminary data.</text>
</comment>
<feature type="domain" description="DUF7718" evidence="1">
    <location>
        <begin position="1"/>
        <end position="100"/>
    </location>
</feature>